<gene>
    <name evidence="1" type="ORF">DM867_12825</name>
    <name evidence="2" type="ORF">DMP03_13840</name>
    <name evidence="3" type="ORF">DP108_12400</name>
</gene>
<dbReference type="InterPro" id="IPR029056">
    <property type="entry name" value="Ribokinase-like"/>
</dbReference>
<protein>
    <submittedName>
        <fullName evidence="3">Uncharacterized protein</fullName>
    </submittedName>
</protein>
<dbReference type="Gene3D" id="3.40.1190.20">
    <property type="match status" value="1"/>
</dbReference>
<evidence type="ECO:0000313" key="3">
    <source>
        <dbReference type="EMBL" id="KAB7514102.1"/>
    </source>
</evidence>
<dbReference type="Proteomes" id="UP000326865">
    <property type="component" value="Unassembled WGS sequence"/>
</dbReference>
<dbReference type="InterPro" id="IPR002173">
    <property type="entry name" value="Carboh/pur_kinase_PfkB_CS"/>
</dbReference>
<dbReference type="Proteomes" id="UP000326302">
    <property type="component" value="Unassembled WGS sequence"/>
</dbReference>
<accession>A0A5N5U8V4</accession>
<keyword evidence="6" id="KW-1185">Reference proteome</keyword>
<evidence type="ECO:0000313" key="5">
    <source>
        <dbReference type="Proteomes" id="UP000326302"/>
    </source>
</evidence>
<comment type="caution">
    <text evidence="3">The sequence shown here is derived from an EMBL/GenBank/DDBJ whole genome shotgun (WGS) entry which is preliminary data.</text>
</comment>
<dbReference type="SUPFAM" id="SSF53613">
    <property type="entry name" value="Ribokinase-like"/>
    <property type="match status" value="1"/>
</dbReference>
<dbReference type="OrthoDB" id="252614at2157"/>
<dbReference type="AlphaFoldDB" id="A0A5N5U8V4"/>
<sequence>MTPPLDTLAGHVVACPDGSVDSYTHLYDGSERLTSRDELASRLRSGERSFSVEPQRTVPGGQAVNVARQSHALGGDVTLFGHCGAETLSFPFSVESLGAPSRVTVRAFDGEDLMIADDPDAFDSCDAARLRQVGLYAAPADAVFVGNAVSVVHIPDILREFAAGETPVVFDPGPITGIAASRAETLCSALGDLADRRPVVVSPNAAETTAFAEALGLDAGGDVAPRLRDRLGIDAFVVHDHPTTRIITDEVRRLDTPNVERTSRTGGGDAFVGGLATGLASDWSVVDAARLGTWCAAHRVSGGQFGGCEAVASLRERV</sequence>
<organism evidence="3 4">
    <name type="scientific">Halosegnis rubeus</name>
    <dbReference type="NCBI Taxonomy" id="2212850"/>
    <lineage>
        <taxon>Archaea</taxon>
        <taxon>Methanobacteriati</taxon>
        <taxon>Methanobacteriota</taxon>
        <taxon>Stenosarchaea group</taxon>
        <taxon>Halobacteria</taxon>
        <taxon>Halobacteriales</taxon>
        <taxon>Natronomonadaceae</taxon>
        <taxon>Halosegnis</taxon>
    </lineage>
</organism>
<dbReference type="GO" id="GO:0016301">
    <property type="term" value="F:kinase activity"/>
    <property type="evidence" value="ECO:0007669"/>
    <property type="project" value="InterPro"/>
</dbReference>
<dbReference type="EMBL" id="QKKZ01000009">
    <property type="protein sequence ID" value="KAB7512469.1"/>
    <property type="molecule type" value="Genomic_DNA"/>
</dbReference>
<dbReference type="EMBL" id="QJOW01000009">
    <property type="protein sequence ID" value="KAB7512729.1"/>
    <property type="molecule type" value="Genomic_DNA"/>
</dbReference>
<dbReference type="Proteomes" id="UP000326207">
    <property type="component" value="Unassembled WGS sequence"/>
</dbReference>
<accession>A0A5N5U235</accession>
<dbReference type="RefSeq" id="WP_152121131.1">
    <property type="nucleotide sequence ID" value="NZ_QJOW01000009.1"/>
</dbReference>
<reference evidence="4 5" key="1">
    <citation type="submission" date="2019-10" db="EMBL/GenBank/DDBJ databases">
        <title>Unraveling microbial dark matter from salterns through culturing: the case of the genus Halosegnis.</title>
        <authorList>
            <person name="Duran-Viseras A."/>
            <person name="Andrei A.-S."/>
            <person name="Vera-Gargallo B."/>
            <person name="Ghai R."/>
            <person name="Sanchez-Porro C."/>
            <person name="Ventosa A."/>
        </authorList>
    </citation>
    <scope>NUCLEOTIDE SEQUENCE [LARGE SCALE GENOMIC DNA]</scope>
    <source>
        <strain evidence="2 5">F17-44</strain>
        <strain evidence="1 6">F18-79</strain>
        <strain evidence="3 4">F19-13</strain>
    </source>
</reference>
<dbReference type="InterPro" id="IPR057621">
    <property type="entry name" value="Khk_prokaryotic"/>
</dbReference>
<evidence type="ECO:0000313" key="6">
    <source>
        <dbReference type="Proteomes" id="UP000326865"/>
    </source>
</evidence>
<name>A0A5N5U8V4_9EURY</name>
<dbReference type="PANTHER" id="PTHR46566">
    <property type="entry name" value="1-PHOSPHOFRUCTOKINASE-RELATED"/>
    <property type="match status" value="1"/>
</dbReference>
<evidence type="ECO:0000313" key="1">
    <source>
        <dbReference type="EMBL" id="KAB7512469.1"/>
    </source>
</evidence>
<dbReference type="Pfam" id="PF25270">
    <property type="entry name" value="Khk"/>
    <property type="match status" value="1"/>
</dbReference>
<dbReference type="EMBL" id="QMDY01000010">
    <property type="protein sequence ID" value="KAB7514102.1"/>
    <property type="molecule type" value="Genomic_DNA"/>
</dbReference>
<dbReference type="PROSITE" id="PS00583">
    <property type="entry name" value="PFKB_KINASES_1"/>
    <property type="match status" value="1"/>
</dbReference>
<accession>A0A5N5U2R8</accession>
<evidence type="ECO:0000313" key="4">
    <source>
        <dbReference type="Proteomes" id="UP000326207"/>
    </source>
</evidence>
<proteinExistence type="predicted"/>
<dbReference type="PANTHER" id="PTHR46566:SF2">
    <property type="entry name" value="ATP-DEPENDENT 6-PHOSPHOFRUCTOKINASE ISOZYME 2"/>
    <property type="match status" value="1"/>
</dbReference>
<evidence type="ECO:0000313" key="2">
    <source>
        <dbReference type="EMBL" id="KAB7512729.1"/>
    </source>
</evidence>